<evidence type="ECO:0000256" key="1">
    <source>
        <dbReference type="ARBA" id="ARBA00022729"/>
    </source>
</evidence>
<feature type="compositionally biased region" description="Polar residues" evidence="2">
    <location>
        <begin position="90"/>
        <end position="100"/>
    </location>
</feature>
<feature type="compositionally biased region" description="Polar residues" evidence="2">
    <location>
        <begin position="189"/>
        <end position="206"/>
    </location>
</feature>
<keyword evidence="1" id="KW-0732">Signal</keyword>
<feature type="region of interest" description="Disordered" evidence="2">
    <location>
        <begin position="1"/>
        <end position="169"/>
    </location>
</feature>
<gene>
    <name evidence="3" type="ORF">SEMRO_1278_G258740.1</name>
</gene>
<dbReference type="OrthoDB" id="49138at2759"/>
<protein>
    <submittedName>
        <fullName evidence="3">Leucine Rich Repeat</fullName>
    </submittedName>
</protein>
<dbReference type="EMBL" id="CAICTM010001276">
    <property type="protein sequence ID" value="CAB9522207.1"/>
    <property type="molecule type" value="Genomic_DNA"/>
</dbReference>
<dbReference type="PANTHER" id="PTHR48060">
    <property type="entry name" value="DNA DAMAGE-REPAIR/TOLERATION PROTEIN DRT100"/>
    <property type="match status" value="1"/>
</dbReference>
<evidence type="ECO:0000256" key="2">
    <source>
        <dbReference type="SAM" id="MobiDB-lite"/>
    </source>
</evidence>
<dbReference type="InterPro" id="IPR053211">
    <property type="entry name" value="DNA_repair-toleration"/>
</dbReference>
<sequence length="704" mass="76701">MSNATKDFQRRSSSNELDPFTGNSSGASRDVSSVKDSLGDSSRMSQDRSHGSTGTSMRRKWGARQELDEDEEEPRSHEMILKSIAESHRQGNGVSSQTQPPEKHKKILPFLQQKQDSNHSSTRPDSQLNSVSLEKDLLADSSSMTQDESDGTQASYRRARLIQKPSPDCVQSQEFILESIADHYRLTSASAPTSRRWEPTTTTKATIANRREASTGSGDDAAPPPLRLSRASPGAGTTTARPGAYATPPIVDTAEEQGTIAVSMPNDGSSERFLEEQLATTAASCAAGTDRSALQHTEQQQPDGNILLEATLVSNNGHNDDENVFEAQAMDDDAILKAFFATPKGKVMVLCCLLIVVGARHSFGGPSLRNRDEDCQILPEVAPTMASNPSLQTTTTTTRRMLQPLELSLSLLPNYTQETILNDKQSPQAKAWHWLLQDPHLHEIYPFERKLDRYALATFYYATLAADHDTETDHSLASWTTGWLDYNLHECNWGDSSTTTTKSTSKSAACETRRTTLSIPNEKLNGTLPPELSLLDSLQVINLASNELEGTIPTQLAMLTELNELILDQNAFTGTLFTELGMLSRLVNLTLNDVAALSGSIPSELGLATALGDFRAENTLLEGNLAKRIVTTDQLELLVTRGTLIDGTIPSQYGLLSNLLWFGVGDSAMSGTLPTELGSLDKLYGLDVAENEMIRGPIPSSWGD</sequence>
<evidence type="ECO:0000313" key="3">
    <source>
        <dbReference type="EMBL" id="CAB9522207.1"/>
    </source>
</evidence>
<feature type="compositionally biased region" description="Polar residues" evidence="2">
    <location>
        <begin position="1"/>
        <end position="44"/>
    </location>
</feature>
<reference evidence="3" key="1">
    <citation type="submission" date="2020-06" db="EMBL/GenBank/DDBJ databases">
        <authorList>
            <consortium name="Plant Systems Biology data submission"/>
        </authorList>
    </citation>
    <scope>NUCLEOTIDE SEQUENCE</scope>
    <source>
        <strain evidence="3">D6</strain>
    </source>
</reference>
<organism evidence="3 4">
    <name type="scientific">Seminavis robusta</name>
    <dbReference type="NCBI Taxonomy" id="568900"/>
    <lineage>
        <taxon>Eukaryota</taxon>
        <taxon>Sar</taxon>
        <taxon>Stramenopiles</taxon>
        <taxon>Ochrophyta</taxon>
        <taxon>Bacillariophyta</taxon>
        <taxon>Bacillariophyceae</taxon>
        <taxon>Bacillariophycidae</taxon>
        <taxon>Naviculales</taxon>
        <taxon>Naviculaceae</taxon>
        <taxon>Seminavis</taxon>
    </lineage>
</organism>
<dbReference type="Gene3D" id="3.80.10.10">
    <property type="entry name" value="Ribonuclease Inhibitor"/>
    <property type="match status" value="2"/>
</dbReference>
<dbReference type="SUPFAM" id="SSF52058">
    <property type="entry name" value="L domain-like"/>
    <property type="match status" value="1"/>
</dbReference>
<feature type="region of interest" description="Disordered" evidence="2">
    <location>
        <begin position="189"/>
        <end position="247"/>
    </location>
</feature>
<comment type="caution">
    <text evidence="3">The sequence shown here is derived from an EMBL/GenBank/DDBJ whole genome shotgun (WGS) entry which is preliminary data.</text>
</comment>
<name>A0A9N8HR56_9STRA</name>
<feature type="compositionally biased region" description="Basic and acidic residues" evidence="2">
    <location>
        <begin position="74"/>
        <end position="89"/>
    </location>
</feature>
<dbReference type="Proteomes" id="UP001153069">
    <property type="component" value="Unassembled WGS sequence"/>
</dbReference>
<keyword evidence="4" id="KW-1185">Reference proteome</keyword>
<dbReference type="PANTHER" id="PTHR48060:SF21">
    <property type="entry name" value="L DOMAIN-LIKE PROTEIN"/>
    <property type="match status" value="1"/>
</dbReference>
<feature type="compositionally biased region" description="Polar residues" evidence="2">
    <location>
        <begin position="112"/>
        <end position="132"/>
    </location>
</feature>
<proteinExistence type="predicted"/>
<feature type="compositionally biased region" description="Polar residues" evidence="2">
    <location>
        <begin position="140"/>
        <end position="155"/>
    </location>
</feature>
<dbReference type="InterPro" id="IPR032675">
    <property type="entry name" value="LRR_dom_sf"/>
</dbReference>
<accession>A0A9N8HR56</accession>
<dbReference type="AlphaFoldDB" id="A0A9N8HR56"/>
<evidence type="ECO:0000313" key="4">
    <source>
        <dbReference type="Proteomes" id="UP001153069"/>
    </source>
</evidence>